<comment type="caution">
    <text evidence="2">The sequence shown here is derived from an EMBL/GenBank/DDBJ whole genome shotgun (WGS) entry which is preliminary data.</text>
</comment>
<feature type="domain" description="UvrD-like helicase C-terminal" evidence="1">
    <location>
        <begin position="134"/>
        <end position="179"/>
    </location>
</feature>
<dbReference type="InterPro" id="IPR027785">
    <property type="entry name" value="UvrD-like_helicase_C"/>
</dbReference>
<evidence type="ECO:0000259" key="1">
    <source>
        <dbReference type="Pfam" id="PF13538"/>
    </source>
</evidence>
<evidence type="ECO:0000313" key="3">
    <source>
        <dbReference type="Proteomes" id="UP001296943"/>
    </source>
</evidence>
<proteinExistence type="predicted"/>
<evidence type="ECO:0000313" key="2">
    <source>
        <dbReference type="EMBL" id="MBM7572565.1"/>
    </source>
</evidence>
<accession>A0ABS2N3S4</accession>
<dbReference type="Proteomes" id="UP001296943">
    <property type="component" value="Unassembled WGS sequence"/>
</dbReference>
<dbReference type="CDD" id="cd18809">
    <property type="entry name" value="SF1_C_RecD"/>
    <property type="match status" value="1"/>
</dbReference>
<dbReference type="InterPro" id="IPR027417">
    <property type="entry name" value="P-loop_NTPase"/>
</dbReference>
<protein>
    <submittedName>
        <fullName evidence="2">ATP-dependent exoDNAse (Exonuclease V) alpha subunit</fullName>
    </submittedName>
</protein>
<organism evidence="2 3">
    <name type="scientific">Aquibacillus albus</name>
    <dbReference type="NCBI Taxonomy" id="1168171"/>
    <lineage>
        <taxon>Bacteria</taxon>
        <taxon>Bacillati</taxon>
        <taxon>Bacillota</taxon>
        <taxon>Bacilli</taxon>
        <taxon>Bacillales</taxon>
        <taxon>Bacillaceae</taxon>
        <taxon>Aquibacillus</taxon>
    </lineage>
</organism>
<dbReference type="Gene3D" id="3.40.50.300">
    <property type="entry name" value="P-loop containing nucleotide triphosphate hydrolases"/>
    <property type="match status" value="1"/>
</dbReference>
<dbReference type="EMBL" id="JAFBDR010000018">
    <property type="protein sequence ID" value="MBM7572565.1"/>
    <property type="molecule type" value="Genomic_DNA"/>
</dbReference>
<keyword evidence="3" id="KW-1185">Reference proteome</keyword>
<dbReference type="Pfam" id="PF13538">
    <property type="entry name" value="UvrD_C_2"/>
    <property type="match status" value="1"/>
</dbReference>
<name>A0ABS2N3S4_9BACI</name>
<sequence>MQRKRLQFYDGLYGINNINRFLQSSNENYAYYWGIQAYKVNDPILFNESERFAPLIYNNLKGKIVGIDLFDNKIQFDIELDKVINQFDAEGYDFQLIGSSDDGNSIIRFFVKKYRSTDEDDDLSSDAVVPFQVAYAVSIHKAQGLEYKSVKIVITDEMEEMITHNIFYTAITRAKEKLKIYWTPETENKVLSKLERKNVRRDVSLLSSKISEPVV</sequence>
<dbReference type="RefSeq" id="WP_239584398.1">
    <property type="nucleotide sequence ID" value="NZ_JAFBDR010000018.1"/>
</dbReference>
<dbReference type="SUPFAM" id="SSF52540">
    <property type="entry name" value="P-loop containing nucleoside triphosphate hydrolases"/>
    <property type="match status" value="1"/>
</dbReference>
<gene>
    <name evidence="2" type="ORF">JOC48_003093</name>
</gene>
<reference evidence="2 3" key="1">
    <citation type="submission" date="2021-01" db="EMBL/GenBank/DDBJ databases">
        <title>Genomic Encyclopedia of Type Strains, Phase IV (KMG-IV): sequencing the most valuable type-strain genomes for metagenomic binning, comparative biology and taxonomic classification.</title>
        <authorList>
            <person name="Goeker M."/>
        </authorList>
    </citation>
    <scope>NUCLEOTIDE SEQUENCE [LARGE SCALE GENOMIC DNA]</scope>
    <source>
        <strain evidence="2 3">DSM 23711</strain>
    </source>
</reference>